<gene>
    <name evidence="12" type="primary">zipA</name>
    <name evidence="12" type="ORF">CF386_05495</name>
</gene>
<keyword evidence="6 9" id="KW-0472">Membrane</keyword>
<dbReference type="InterPro" id="IPR036765">
    <property type="entry name" value="ZipA_FtsZ-bd_C_sf"/>
</dbReference>
<dbReference type="RefSeq" id="WP_089073404.1">
    <property type="nucleotide sequence ID" value="NZ_CBCSAM010000001.1"/>
</dbReference>
<sequence length="262" mass="29973">MEYIRYILIFLFLLGILGIILSSVKKNNKFEKQSDRLEENKKTEISNSQLSLLYKKSEEFLARNIGNKLKKLKNYEDTINSKKTSLGDTLDEENQDESVVDDNKDISKKEAINNSEKAGECNGRYNEVIILNVHANEGKLFSSSKFLPILEKHGLKFGEMSIFHYKVSLKEKQLTLFSVANMVSPGTFEDCNSRIIKTPGLSFFMEIPSFADPEECFNFMLQCAQQVADSLSGNVLDEGRNLLTPQRIENYRKKINEIKQTT</sequence>
<evidence type="ECO:0000313" key="13">
    <source>
        <dbReference type="Proteomes" id="UP000242175"/>
    </source>
</evidence>
<keyword evidence="7 8" id="KW-0131">Cell cycle</keyword>
<dbReference type="EMBL" id="CP022355">
    <property type="protein sequence ID" value="ASK78496.1"/>
    <property type="molecule type" value="Genomic_DNA"/>
</dbReference>
<keyword evidence="3 8" id="KW-0132">Cell division</keyword>
<evidence type="ECO:0000256" key="1">
    <source>
        <dbReference type="ARBA" id="ARBA00022475"/>
    </source>
</evidence>
<comment type="subcellular location">
    <subcellularLocation>
        <location evidence="9">Cell inner membrane</location>
        <topology evidence="9">Single-pass type I membrane protein</topology>
    </subcellularLocation>
</comment>
<dbReference type="InterPro" id="IPR011919">
    <property type="entry name" value="Cell_div_ZipA"/>
</dbReference>
<dbReference type="GO" id="GO:0000917">
    <property type="term" value="P:division septum assembly"/>
    <property type="evidence" value="ECO:0007669"/>
    <property type="project" value="TreeGrafter"/>
</dbReference>
<feature type="transmembrane region" description="Helical" evidence="10">
    <location>
        <begin position="6"/>
        <end position="24"/>
    </location>
</feature>
<keyword evidence="1 9" id="KW-1003">Cell membrane</keyword>
<name>A0A220VE41_9GAMM</name>
<dbReference type="Proteomes" id="UP000242175">
    <property type="component" value="Chromosome large"/>
</dbReference>
<dbReference type="SMART" id="SM00771">
    <property type="entry name" value="ZipA_C"/>
    <property type="match status" value="1"/>
</dbReference>
<feature type="domain" description="ZipA C-terminal FtsZ-binding" evidence="11">
    <location>
        <begin position="125"/>
        <end position="255"/>
    </location>
</feature>
<evidence type="ECO:0000313" key="12">
    <source>
        <dbReference type="EMBL" id="ASK78496.1"/>
    </source>
</evidence>
<comment type="similarity">
    <text evidence="8">Belongs to the ZipA family.</text>
</comment>
<keyword evidence="13" id="KW-1185">Reference proteome</keyword>
<evidence type="ECO:0000256" key="5">
    <source>
        <dbReference type="ARBA" id="ARBA00022989"/>
    </source>
</evidence>
<protein>
    <recommendedName>
        <fullName evidence="8">Cell division protein ZipA</fullName>
    </recommendedName>
</protein>
<dbReference type="AlphaFoldDB" id="A0A220VE41"/>
<evidence type="ECO:0000256" key="2">
    <source>
        <dbReference type="ARBA" id="ARBA00022519"/>
    </source>
</evidence>
<accession>A0A220VE41</accession>
<dbReference type="OrthoDB" id="7054914at2"/>
<organism evidence="12 13">
    <name type="scientific">Paraphotobacterium marinum</name>
    <dbReference type="NCBI Taxonomy" id="1755811"/>
    <lineage>
        <taxon>Bacteria</taxon>
        <taxon>Pseudomonadati</taxon>
        <taxon>Pseudomonadota</taxon>
        <taxon>Gammaproteobacteria</taxon>
        <taxon>Vibrionales</taxon>
        <taxon>Vibrionaceae</taxon>
        <taxon>Paraphotobacterium</taxon>
    </lineage>
</organism>
<evidence type="ECO:0000256" key="10">
    <source>
        <dbReference type="SAM" id="Phobius"/>
    </source>
</evidence>
<evidence type="ECO:0000256" key="6">
    <source>
        <dbReference type="ARBA" id="ARBA00023136"/>
    </source>
</evidence>
<keyword evidence="4 9" id="KW-0812">Transmembrane</keyword>
<evidence type="ECO:0000259" key="11">
    <source>
        <dbReference type="SMART" id="SM00771"/>
    </source>
</evidence>
<dbReference type="PANTHER" id="PTHR38685">
    <property type="entry name" value="CELL DIVISION PROTEIN ZIPA"/>
    <property type="match status" value="1"/>
</dbReference>
<evidence type="ECO:0000256" key="7">
    <source>
        <dbReference type="ARBA" id="ARBA00023306"/>
    </source>
</evidence>
<dbReference type="PANTHER" id="PTHR38685:SF1">
    <property type="entry name" value="CELL DIVISION PROTEIN ZIPA"/>
    <property type="match status" value="1"/>
</dbReference>
<evidence type="ECO:0000256" key="9">
    <source>
        <dbReference type="RuleBase" id="RU003613"/>
    </source>
</evidence>
<dbReference type="InterPro" id="IPR007449">
    <property type="entry name" value="ZipA_FtsZ-bd_C"/>
</dbReference>
<reference evidence="12 13" key="1">
    <citation type="journal article" date="2016" name="Int. J. Syst. Evol. Microbiol.">
        <title>Paraphotobacterium marinum gen. nov., sp. nov., a member of the family Vibrionaceae, isolated from surface seawater.</title>
        <authorList>
            <person name="Huang Z."/>
            <person name="Dong C."/>
            <person name="Shao Z."/>
        </authorList>
    </citation>
    <scope>NUCLEOTIDE SEQUENCE [LARGE SCALE GENOMIC DNA]</scope>
    <source>
        <strain evidence="12 13">NSCS20N07D</strain>
    </source>
</reference>
<dbReference type="GO" id="GO:0032153">
    <property type="term" value="C:cell division site"/>
    <property type="evidence" value="ECO:0007669"/>
    <property type="project" value="TreeGrafter"/>
</dbReference>
<keyword evidence="2 9" id="KW-0997">Cell inner membrane</keyword>
<dbReference type="SUPFAM" id="SSF64383">
    <property type="entry name" value="Cell-division protein ZipA, C-terminal domain"/>
    <property type="match status" value="1"/>
</dbReference>
<proteinExistence type="inferred from homology"/>
<dbReference type="Gene3D" id="3.30.1400.10">
    <property type="entry name" value="ZipA, C-terminal FtsZ-binding domain"/>
    <property type="match status" value="1"/>
</dbReference>
<dbReference type="NCBIfam" id="TIGR02205">
    <property type="entry name" value="septum_zipA"/>
    <property type="match status" value="1"/>
</dbReference>
<dbReference type="KEGG" id="pmai:CF386_05495"/>
<evidence type="ECO:0000256" key="8">
    <source>
        <dbReference type="RuleBase" id="RU003612"/>
    </source>
</evidence>
<keyword evidence="5 10" id="KW-1133">Transmembrane helix</keyword>
<evidence type="ECO:0000256" key="4">
    <source>
        <dbReference type="ARBA" id="ARBA00022692"/>
    </source>
</evidence>
<evidence type="ECO:0000256" key="3">
    <source>
        <dbReference type="ARBA" id="ARBA00022618"/>
    </source>
</evidence>
<dbReference type="Pfam" id="PF04354">
    <property type="entry name" value="ZipA_C"/>
    <property type="match status" value="1"/>
</dbReference>
<dbReference type="GO" id="GO:0005886">
    <property type="term" value="C:plasma membrane"/>
    <property type="evidence" value="ECO:0007669"/>
    <property type="project" value="UniProtKB-SubCell"/>
</dbReference>
<comment type="function">
    <text evidence="8">Essential cell division protein that stabilizes the FtsZ protofilaments by cross-linking them and that serves as a cytoplasmic membrane anchor for the Z ring. Also required for the recruitment to the septal ring of downstream cell division proteins.</text>
</comment>